<protein>
    <recommendedName>
        <fullName evidence="4">Transmembrane protein</fullName>
    </recommendedName>
</protein>
<gene>
    <name evidence="2" type="ORF">BDP27DRAFT_823001</name>
</gene>
<keyword evidence="1" id="KW-1133">Transmembrane helix</keyword>
<evidence type="ECO:0008006" key="4">
    <source>
        <dbReference type="Google" id="ProtNLM"/>
    </source>
</evidence>
<organism evidence="2 3">
    <name type="scientific">Rhodocollybia butyracea</name>
    <dbReference type="NCBI Taxonomy" id="206335"/>
    <lineage>
        <taxon>Eukaryota</taxon>
        <taxon>Fungi</taxon>
        <taxon>Dikarya</taxon>
        <taxon>Basidiomycota</taxon>
        <taxon>Agaricomycotina</taxon>
        <taxon>Agaricomycetes</taxon>
        <taxon>Agaricomycetidae</taxon>
        <taxon>Agaricales</taxon>
        <taxon>Marasmiineae</taxon>
        <taxon>Omphalotaceae</taxon>
        <taxon>Rhodocollybia</taxon>
    </lineage>
</organism>
<keyword evidence="3" id="KW-1185">Reference proteome</keyword>
<name>A0A9P5PMA0_9AGAR</name>
<evidence type="ECO:0000313" key="2">
    <source>
        <dbReference type="EMBL" id="KAF9068391.1"/>
    </source>
</evidence>
<comment type="caution">
    <text evidence="2">The sequence shown here is derived from an EMBL/GenBank/DDBJ whole genome shotgun (WGS) entry which is preliminary data.</text>
</comment>
<dbReference type="EMBL" id="JADNRY010000061">
    <property type="protein sequence ID" value="KAF9068391.1"/>
    <property type="molecule type" value="Genomic_DNA"/>
</dbReference>
<evidence type="ECO:0000256" key="1">
    <source>
        <dbReference type="SAM" id="Phobius"/>
    </source>
</evidence>
<evidence type="ECO:0000313" key="3">
    <source>
        <dbReference type="Proteomes" id="UP000772434"/>
    </source>
</evidence>
<keyword evidence="1" id="KW-0812">Transmembrane</keyword>
<sequence length="132" mass="15427">MMLAKHKATARLGDNMQTYADPFIHHSKDHIRFRPRPRSVMFPVSDFNFICCGMATFAATIGYVYTKRRRIDQSRGTKSAITWNRQPCTMKDLTKFLSLHWIDRGTLVRLLSPHCRIYYDIRRLGSSGWTLT</sequence>
<proteinExistence type="predicted"/>
<keyword evidence="1" id="KW-0472">Membrane</keyword>
<dbReference type="Proteomes" id="UP000772434">
    <property type="component" value="Unassembled WGS sequence"/>
</dbReference>
<accession>A0A9P5PMA0</accession>
<dbReference type="AlphaFoldDB" id="A0A9P5PMA0"/>
<dbReference type="OrthoDB" id="2357150at2759"/>
<feature type="transmembrane region" description="Helical" evidence="1">
    <location>
        <begin position="47"/>
        <end position="65"/>
    </location>
</feature>
<reference evidence="2" key="1">
    <citation type="submission" date="2020-11" db="EMBL/GenBank/DDBJ databases">
        <authorList>
            <consortium name="DOE Joint Genome Institute"/>
            <person name="Ahrendt S."/>
            <person name="Riley R."/>
            <person name="Andreopoulos W."/>
            <person name="Labutti K."/>
            <person name="Pangilinan J."/>
            <person name="Ruiz-Duenas F.J."/>
            <person name="Barrasa J.M."/>
            <person name="Sanchez-Garcia M."/>
            <person name="Camarero S."/>
            <person name="Miyauchi S."/>
            <person name="Serrano A."/>
            <person name="Linde D."/>
            <person name="Babiker R."/>
            <person name="Drula E."/>
            <person name="Ayuso-Fernandez I."/>
            <person name="Pacheco R."/>
            <person name="Padilla G."/>
            <person name="Ferreira P."/>
            <person name="Barriuso J."/>
            <person name="Kellner H."/>
            <person name="Castanera R."/>
            <person name="Alfaro M."/>
            <person name="Ramirez L."/>
            <person name="Pisabarro A.G."/>
            <person name="Kuo A."/>
            <person name="Tritt A."/>
            <person name="Lipzen A."/>
            <person name="He G."/>
            <person name="Yan M."/>
            <person name="Ng V."/>
            <person name="Cullen D."/>
            <person name="Martin F."/>
            <person name="Rosso M.-N."/>
            <person name="Henrissat B."/>
            <person name="Hibbett D."/>
            <person name="Martinez A.T."/>
            <person name="Grigoriev I.V."/>
        </authorList>
    </citation>
    <scope>NUCLEOTIDE SEQUENCE</scope>
    <source>
        <strain evidence="2">AH 40177</strain>
    </source>
</reference>